<organism evidence="1 2">
    <name type="scientific">Dyadobacter endophyticus</name>
    <dbReference type="NCBI Taxonomy" id="1749036"/>
    <lineage>
        <taxon>Bacteria</taxon>
        <taxon>Pseudomonadati</taxon>
        <taxon>Bacteroidota</taxon>
        <taxon>Cytophagia</taxon>
        <taxon>Cytophagales</taxon>
        <taxon>Spirosomataceae</taxon>
        <taxon>Dyadobacter</taxon>
    </lineage>
</organism>
<reference evidence="2" key="1">
    <citation type="journal article" date="2019" name="Int. J. Syst. Evol. Microbiol.">
        <title>The Global Catalogue of Microorganisms (GCM) 10K type strain sequencing project: providing services to taxonomists for standard genome sequencing and annotation.</title>
        <authorList>
            <consortium name="The Broad Institute Genomics Platform"/>
            <consortium name="The Broad Institute Genome Sequencing Center for Infectious Disease"/>
            <person name="Wu L."/>
            <person name="Ma J."/>
        </authorList>
    </citation>
    <scope>NUCLEOTIDE SEQUENCE [LARGE SCALE GENOMIC DNA]</scope>
    <source>
        <strain evidence="2">CGMCC 1.15288</strain>
    </source>
</reference>
<name>A0ABQ1Z6L9_9BACT</name>
<proteinExistence type="predicted"/>
<dbReference type="EMBL" id="BMIA01000004">
    <property type="protein sequence ID" value="GGH49843.1"/>
    <property type="molecule type" value="Genomic_DNA"/>
</dbReference>
<keyword evidence="2" id="KW-1185">Reference proteome</keyword>
<evidence type="ECO:0000313" key="1">
    <source>
        <dbReference type="EMBL" id="GGH49843.1"/>
    </source>
</evidence>
<gene>
    <name evidence="1" type="ORF">GCM10007423_52110</name>
</gene>
<sequence length="52" mass="5614">MEPGVVLTVSGAESENDAVLATENYLRSNGKEYLALAVPEKGENDTYEIRLG</sequence>
<accession>A0ABQ1Z6L9</accession>
<dbReference type="Proteomes" id="UP000600214">
    <property type="component" value="Unassembled WGS sequence"/>
</dbReference>
<comment type="caution">
    <text evidence="1">The sequence shown here is derived from an EMBL/GenBank/DDBJ whole genome shotgun (WGS) entry which is preliminary data.</text>
</comment>
<evidence type="ECO:0000313" key="2">
    <source>
        <dbReference type="Proteomes" id="UP000600214"/>
    </source>
</evidence>
<protein>
    <submittedName>
        <fullName evidence="1">Uncharacterized protein</fullName>
    </submittedName>
</protein>